<dbReference type="PANTHER" id="PTHR30304">
    <property type="entry name" value="D-TAGATOSE-1,6-BISPHOSPHATE ALDOLASE"/>
    <property type="match status" value="1"/>
</dbReference>
<dbReference type="Gene3D" id="3.20.20.70">
    <property type="entry name" value="Aldolase class I"/>
    <property type="match status" value="1"/>
</dbReference>
<protein>
    <submittedName>
        <fullName evidence="4 5">Tagatose-bisphosphate aldolase</fullName>
    </submittedName>
</protein>
<feature type="active site" description="Proton donor" evidence="1">
    <location>
        <position position="82"/>
    </location>
</feature>
<dbReference type="PROSITE" id="PS00806">
    <property type="entry name" value="ALDOLASE_CLASS_II_2"/>
    <property type="match status" value="1"/>
</dbReference>
<evidence type="ECO:0000256" key="3">
    <source>
        <dbReference type="PIRSR" id="PIRSR001359-3"/>
    </source>
</evidence>
<reference evidence="6 7" key="1">
    <citation type="submission" date="2013-08" db="EMBL/GenBank/DDBJ databases">
        <authorList>
            <person name="Durkin A.S."/>
            <person name="Haft D.R."/>
            <person name="McCorrison J."/>
            <person name="Torralba M."/>
            <person name="Gillis M."/>
            <person name="Haft D.H."/>
            <person name="Methe B."/>
            <person name="Sutton G."/>
            <person name="Nelson K.E."/>
        </authorList>
    </citation>
    <scope>NUCLEOTIDE SEQUENCE [LARGE SCALE GENOMIC DNA]</scope>
    <source>
        <strain evidence="5 7">ATCC 35536</strain>
        <strain evidence="4 6">VPI DR56BR1116</strain>
    </source>
</reference>
<dbReference type="RefSeq" id="WP_021330599.1">
    <property type="nucleotide sequence ID" value="NZ_AUZJ01000043.1"/>
</dbReference>
<proteinExistence type="predicted"/>
<dbReference type="GO" id="GO:0008270">
    <property type="term" value="F:zinc ion binding"/>
    <property type="evidence" value="ECO:0007669"/>
    <property type="project" value="InterPro"/>
</dbReference>
<evidence type="ECO:0000256" key="2">
    <source>
        <dbReference type="PIRSR" id="PIRSR001359-2"/>
    </source>
</evidence>
<evidence type="ECO:0000256" key="1">
    <source>
        <dbReference type="PIRSR" id="PIRSR001359-1"/>
    </source>
</evidence>
<dbReference type="Proteomes" id="UP000016646">
    <property type="component" value="Unassembled WGS sequence"/>
</dbReference>
<keyword evidence="3" id="KW-0479">Metal-binding</keyword>
<dbReference type="PATRIC" id="fig|1125725.3.peg.1748"/>
<dbReference type="GO" id="GO:0005975">
    <property type="term" value="P:carbohydrate metabolic process"/>
    <property type="evidence" value="ECO:0007669"/>
    <property type="project" value="InterPro"/>
</dbReference>
<gene>
    <name evidence="5" type="ORF">HMPREF0860_0362</name>
    <name evidence="4" type="ORF">HMPREF1325_2575</name>
</gene>
<organism evidence="4 6">
    <name type="scientific">Treponema socranskii subsp. socranskii VPI DR56BR1116 = ATCC 35536</name>
    <dbReference type="NCBI Taxonomy" id="1125725"/>
    <lineage>
        <taxon>Bacteria</taxon>
        <taxon>Pseudomonadati</taxon>
        <taxon>Spirochaetota</taxon>
        <taxon>Spirochaetia</taxon>
        <taxon>Spirochaetales</taxon>
        <taxon>Treponemataceae</taxon>
        <taxon>Treponema</taxon>
    </lineage>
</organism>
<accession>U2L066</accession>
<sequence>MALVTMKYEMTKAEKGNYAVPAFNFFSFSNLVGIAQGAKNKNSPVIAMATVNGMKIMGEKATVKMCEGVSEDYGINMILHLDHCQDYDMIRRCVDNGFTSVMIDASSKSYQENVDITSRVVEYASKYGVTVEAELGHVGGKEDDISVDEMSALFTQPEEAVKFVNATHVDCLAVAVGTVHGFYKATPKLDFPRIAKIHELLPNVPLVLHGGTGVPYDDFRESIKRGVRKINIGTEFKVHGVFDVAKKGFAESQSEDPRAVAKPVIAKCASIAEELIDVMGSANKAG</sequence>
<keyword evidence="7" id="KW-1185">Reference proteome</keyword>
<dbReference type="eggNOG" id="COG0191">
    <property type="taxonomic scope" value="Bacteria"/>
</dbReference>
<dbReference type="InterPro" id="IPR050246">
    <property type="entry name" value="Class_II_FBP_aldolase"/>
</dbReference>
<dbReference type="PANTHER" id="PTHR30304:SF0">
    <property type="entry name" value="D-TAGATOSE-1,6-BISPHOSPHATE ALDOLASE SUBUNIT GATY-RELATED"/>
    <property type="match status" value="1"/>
</dbReference>
<evidence type="ECO:0000313" key="4">
    <source>
        <dbReference type="EMBL" id="ERF60200.1"/>
    </source>
</evidence>
<feature type="binding site" evidence="3">
    <location>
        <position position="134"/>
    </location>
    <ligand>
        <name>Zn(2+)</name>
        <dbReference type="ChEBI" id="CHEBI:29105"/>
        <label>2</label>
    </ligand>
</feature>
<feature type="binding site" evidence="3">
    <location>
        <position position="209"/>
    </location>
    <ligand>
        <name>Zn(2+)</name>
        <dbReference type="ChEBI" id="CHEBI:29105"/>
        <label>1</label>
        <note>catalytic</note>
    </ligand>
</feature>
<evidence type="ECO:0000313" key="5">
    <source>
        <dbReference type="EMBL" id="ERJ97755.1"/>
    </source>
</evidence>
<feature type="binding site" evidence="2">
    <location>
        <position position="181"/>
    </location>
    <ligand>
        <name>dihydroxyacetone phosphate</name>
        <dbReference type="ChEBI" id="CHEBI:57642"/>
    </ligand>
</feature>
<dbReference type="PROSITE" id="PS00602">
    <property type="entry name" value="ALDOLASE_CLASS_II_1"/>
    <property type="match status" value="1"/>
</dbReference>
<dbReference type="SUPFAM" id="SSF51569">
    <property type="entry name" value="Aldolase"/>
    <property type="match status" value="1"/>
</dbReference>
<dbReference type="PIRSF" id="PIRSF001359">
    <property type="entry name" value="F_bP_aldolase_II"/>
    <property type="match status" value="1"/>
</dbReference>
<dbReference type="Proteomes" id="UP000016412">
    <property type="component" value="Unassembled WGS sequence"/>
</dbReference>
<dbReference type="OrthoDB" id="9803995at2"/>
<dbReference type="EMBL" id="AUZJ01000043">
    <property type="protein sequence ID" value="ERF60200.1"/>
    <property type="molecule type" value="Genomic_DNA"/>
</dbReference>
<feature type="binding site" evidence="3">
    <location>
        <position position="180"/>
    </location>
    <ligand>
        <name>Zn(2+)</name>
        <dbReference type="ChEBI" id="CHEBI:29105"/>
        <label>1</label>
        <note>catalytic</note>
    </ligand>
</feature>
<dbReference type="NCBIfam" id="TIGR00167">
    <property type="entry name" value="cbbA"/>
    <property type="match status" value="1"/>
</dbReference>
<name>U2L066_TRESO</name>
<comment type="cofactor">
    <cofactor evidence="3">
        <name>Zn(2+)</name>
        <dbReference type="ChEBI" id="CHEBI:29105"/>
    </cofactor>
    <text evidence="3">Binds 2 Zn(2+) ions per subunit. One is catalytic and the other provides a structural contribution.</text>
</comment>
<feature type="binding site" evidence="3">
    <location>
        <position position="83"/>
    </location>
    <ligand>
        <name>Zn(2+)</name>
        <dbReference type="ChEBI" id="CHEBI:29105"/>
        <label>1</label>
        <note>catalytic</note>
    </ligand>
</feature>
<comment type="caution">
    <text evidence="4">The sequence shown here is derived from an EMBL/GenBank/DDBJ whole genome shotgun (WGS) entry which is preliminary data.</text>
</comment>
<dbReference type="CDD" id="cd00947">
    <property type="entry name" value="TBP_aldolase_IIB"/>
    <property type="match status" value="1"/>
</dbReference>
<feature type="binding site" evidence="3">
    <location>
        <position position="104"/>
    </location>
    <ligand>
        <name>Zn(2+)</name>
        <dbReference type="ChEBI" id="CHEBI:29105"/>
        <label>2</label>
    </ligand>
</feature>
<evidence type="ECO:0000313" key="7">
    <source>
        <dbReference type="Proteomes" id="UP000016646"/>
    </source>
</evidence>
<dbReference type="InterPro" id="IPR000771">
    <property type="entry name" value="FBA_II"/>
</dbReference>
<dbReference type="STRING" id="1125725.HMPREF1325_2575"/>
<feature type="binding site" evidence="2">
    <location>
        <begin position="210"/>
        <end position="212"/>
    </location>
    <ligand>
        <name>dihydroxyacetone phosphate</name>
        <dbReference type="ChEBI" id="CHEBI:57642"/>
    </ligand>
</feature>
<evidence type="ECO:0000313" key="6">
    <source>
        <dbReference type="Proteomes" id="UP000016412"/>
    </source>
</evidence>
<dbReference type="EMBL" id="AVQI01000084">
    <property type="protein sequence ID" value="ERJ97755.1"/>
    <property type="molecule type" value="Genomic_DNA"/>
</dbReference>
<dbReference type="GO" id="GO:0016832">
    <property type="term" value="F:aldehyde-lyase activity"/>
    <property type="evidence" value="ECO:0007669"/>
    <property type="project" value="InterPro"/>
</dbReference>
<dbReference type="InterPro" id="IPR013785">
    <property type="entry name" value="Aldolase_TIM"/>
</dbReference>
<dbReference type="AlphaFoldDB" id="U2L066"/>
<feature type="binding site" evidence="2">
    <location>
        <begin position="231"/>
        <end position="234"/>
    </location>
    <ligand>
        <name>dihydroxyacetone phosphate</name>
        <dbReference type="ChEBI" id="CHEBI:57642"/>
    </ligand>
</feature>
<dbReference type="Pfam" id="PF01116">
    <property type="entry name" value="F_bP_aldolase"/>
    <property type="match status" value="1"/>
</dbReference>
<keyword evidence="3" id="KW-0862">Zinc</keyword>